<dbReference type="GO" id="GO:0005737">
    <property type="term" value="C:cytoplasm"/>
    <property type="evidence" value="ECO:0007669"/>
    <property type="project" value="TreeGrafter"/>
</dbReference>
<dbReference type="SUPFAM" id="SSF53474">
    <property type="entry name" value="alpha/beta-Hydrolases"/>
    <property type="match status" value="1"/>
</dbReference>
<organism evidence="3 4">
    <name type="scientific">Kribbella solani</name>
    <dbReference type="NCBI Taxonomy" id="236067"/>
    <lineage>
        <taxon>Bacteria</taxon>
        <taxon>Bacillati</taxon>
        <taxon>Actinomycetota</taxon>
        <taxon>Actinomycetes</taxon>
        <taxon>Propionibacteriales</taxon>
        <taxon>Kribbellaceae</taxon>
        <taxon>Kribbella</taxon>
    </lineage>
</organism>
<feature type="domain" description="AB hydrolase-1" evidence="2">
    <location>
        <begin position="386"/>
        <end position="598"/>
    </location>
</feature>
<feature type="domain" description="Thioester reductase (TE)" evidence="1">
    <location>
        <begin position="26"/>
        <end position="248"/>
    </location>
</feature>
<dbReference type="InterPro" id="IPR029058">
    <property type="entry name" value="AB_hydrolase_fold"/>
</dbReference>
<dbReference type="InterPro" id="IPR051783">
    <property type="entry name" value="NAD(P)-dependent_oxidoreduct"/>
</dbReference>
<dbReference type="Gene3D" id="3.40.50.1820">
    <property type="entry name" value="alpha/beta hydrolase"/>
    <property type="match status" value="1"/>
</dbReference>
<evidence type="ECO:0000313" key="4">
    <source>
        <dbReference type="Proteomes" id="UP000558997"/>
    </source>
</evidence>
<dbReference type="SUPFAM" id="SSF51735">
    <property type="entry name" value="NAD(P)-binding Rossmann-fold domains"/>
    <property type="match status" value="1"/>
</dbReference>
<gene>
    <name evidence="3" type="ORF">HDA44_003894</name>
</gene>
<dbReference type="RefSeq" id="WP_184836382.1">
    <property type="nucleotide sequence ID" value="NZ_BAAAVN010000003.1"/>
</dbReference>
<dbReference type="InterPro" id="IPR000073">
    <property type="entry name" value="AB_hydrolase_1"/>
</dbReference>
<accession>A0A841DPH1</accession>
<dbReference type="Pfam" id="PF07993">
    <property type="entry name" value="NAD_binding_4"/>
    <property type="match status" value="1"/>
</dbReference>
<reference evidence="3 4" key="1">
    <citation type="submission" date="2020-08" db="EMBL/GenBank/DDBJ databases">
        <title>Sequencing the genomes of 1000 actinobacteria strains.</title>
        <authorList>
            <person name="Klenk H.-P."/>
        </authorList>
    </citation>
    <scope>NUCLEOTIDE SEQUENCE [LARGE SCALE GENOMIC DNA]</scope>
    <source>
        <strain evidence="3 4">DSM 17294</strain>
    </source>
</reference>
<dbReference type="EMBL" id="JACHNF010000001">
    <property type="protein sequence ID" value="MBB5980553.1"/>
    <property type="molecule type" value="Genomic_DNA"/>
</dbReference>
<sequence length="609" mass="65544">MTTGPVSAAEAAVAERSSRRTALVFGSTGFIGRWLVVELVAQGVPVIAAVRTQASGETLRRWLGAHGVDTGVEFIEADFQAADLGVDDAALAGTTEIHNLAGAFRFGMPEQEAYDGNVVTGRRIVELAARLPRRPRVVHVSGYRVGSHGDTVLTGEARAAAYRRLGAYEASKIEADGVVKQTATELGVPYTIVNPSTVSGHSGTGESEQQIGLAATVRDLWQGRLAALPGNAETFVPVVTIDYLAKFMALVPTLDETRGKSYWVLDDDTPGLREMLTLIGRHYRVREPRLSLPVGVIRKLPRGLTKADPETLSFLDSARYPTAEAQELAVRHGLVQPETVPALLRWADYLAAHRFGAVRPGDPVRRFIDVAGTRTFSLGNPDADTVVLPPLPLNADSWAEIANAFPDDLQVVDLPGLGLSSGDVSNWTRWLEDLLAHRPSVHLIGHSIGAAYALEYAANHPDKLSRLTLVAPAFLQPRAGALARSRLVATLWLRRTSPESLAARLLGDKDLAPKLTSSVQDLRRPTTARRIANLLHHGANPTRRAALAQTLATYPGRVHLITGEQDPLTPAATAAFQNTLTTIPNAGHYPQLTHPTELLRHLTSATAAL</sequence>
<dbReference type="GO" id="GO:0004029">
    <property type="term" value="F:aldehyde dehydrogenase (NAD+) activity"/>
    <property type="evidence" value="ECO:0007669"/>
    <property type="project" value="TreeGrafter"/>
</dbReference>
<evidence type="ECO:0000259" key="1">
    <source>
        <dbReference type="Pfam" id="PF07993"/>
    </source>
</evidence>
<dbReference type="Pfam" id="PF12697">
    <property type="entry name" value="Abhydrolase_6"/>
    <property type="match status" value="1"/>
</dbReference>
<dbReference type="InterPro" id="IPR036291">
    <property type="entry name" value="NAD(P)-bd_dom_sf"/>
</dbReference>
<name>A0A841DPH1_9ACTN</name>
<dbReference type="PANTHER" id="PTHR48079:SF6">
    <property type="entry name" value="NAD(P)-BINDING DOMAIN-CONTAINING PROTEIN-RELATED"/>
    <property type="match status" value="1"/>
</dbReference>
<evidence type="ECO:0000259" key="2">
    <source>
        <dbReference type="Pfam" id="PF12697"/>
    </source>
</evidence>
<dbReference type="PANTHER" id="PTHR48079">
    <property type="entry name" value="PROTEIN YEEZ"/>
    <property type="match status" value="1"/>
</dbReference>
<protein>
    <submittedName>
        <fullName evidence="3">Pimeloyl-ACP methyl ester carboxylesterase/nucleoside-diphosphate-sugar epimerase</fullName>
    </submittedName>
</protein>
<comment type="caution">
    <text evidence="3">The sequence shown here is derived from an EMBL/GenBank/DDBJ whole genome shotgun (WGS) entry which is preliminary data.</text>
</comment>
<dbReference type="Gene3D" id="3.40.50.720">
    <property type="entry name" value="NAD(P)-binding Rossmann-like Domain"/>
    <property type="match status" value="1"/>
</dbReference>
<proteinExistence type="predicted"/>
<evidence type="ECO:0000313" key="3">
    <source>
        <dbReference type="EMBL" id="MBB5980553.1"/>
    </source>
</evidence>
<dbReference type="InterPro" id="IPR013120">
    <property type="entry name" value="FAR_NAD-bd"/>
</dbReference>
<dbReference type="Proteomes" id="UP000558997">
    <property type="component" value="Unassembled WGS sequence"/>
</dbReference>
<dbReference type="AlphaFoldDB" id="A0A841DPH1"/>
<keyword evidence="4" id="KW-1185">Reference proteome</keyword>